<keyword evidence="4" id="KW-1185">Reference proteome</keyword>
<dbReference type="InterPro" id="IPR001789">
    <property type="entry name" value="Sig_transdc_resp-reg_receiver"/>
</dbReference>
<dbReference type="RefSeq" id="WP_231734010.1">
    <property type="nucleotide sequence ID" value="NZ_CP036316.1"/>
</dbReference>
<dbReference type="InterPro" id="IPR011006">
    <property type="entry name" value="CheY-like_superfamily"/>
</dbReference>
<evidence type="ECO:0000313" key="4">
    <source>
        <dbReference type="Proteomes" id="UP000319976"/>
    </source>
</evidence>
<dbReference type="PROSITE" id="PS50110">
    <property type="entry name" value="RESPONSE_REGULATORY"/>
    <property type="match status" value="1"/>
</dbReference>
<dbReference type="AlphaFoldDB" id="A0A517TAB0"/>
<reference evidence="3 4" key="1">
    <citation type="submission" date="2019-02" db="EMBL/GenBank/DDBJ databases">
        <title>Deep-cultivation of Planctomycetes and their phenomic and genomic characterization uncovers novel biology.</title>
        <authorList>
            <person name="Wiegand S."/>
            <person name="Jogler M."/>
            <person name="Boedeker C."/>
            <person name="Pinto D."/>
            <person name="Vollmers J."/>
            <person name="Rivas-Marin E."/>
            <person name="Kohn T."/>
            <person name="Peeters S.H."/>
            <person name="Heuer A."/>
            <person name="Rast P."/>
            <person name="Oberbeckmann S."/>
            <person name="Bunk B."/>
            <person name="Jeske O."/>
            <person name="Meyerdierks A."/>
            <person name="Storesund J.E."/>
            <person name="Kallscheuer N."/>
            <person name="Luecker S."/>
            <person name="Lage O.M."/>
            <person name="Pohl T."/>
            <person name="Merkel B.J."/>
            <person name="Hornburger P."/>
            <person name="Mueller R.-W."/>
            <person name="Bruemmer F."/>
            <person name="Labrenz M."/>
            <person name="Spormann A.M."/>
            <person name="Op den Camp H."/>
            <person name="Overmann J."/>
            <person name="Amann R."/>
            <person name="Jetten M.S.M."/>
            <person name="Mascher T."/>
            <person name="Medema M.H."/>
            <person name="Devos D.P."/>
            <person name="Kaster A.-K."/>
            <person name="Ovreas L."/>
            <person name="Rohde M."/>
            <person name="Galperin M.Y."/>
            <person name="Jogler C."/>
        </authorList>
    </citation>
    <scope>NUCLEOTIDE SEQUENCE [LARGE SCALE GENOMIC DNA]</scope>
    <source>
        <strain evidence="3 4">V22</strain>
    </source>
</reference>
<evidence type="ECO:0000256" key="1">
    <source>
        <dbReference type="PROSITE-ProRule" id="PRU00169"/>
    </source>
</evidence>
<evidence type="ECO:0000313" key="3">
    <source>
        <dbReference type="EMBL" id="QDT65307.1"/>
    </source>
</evidence>
<dbReference type="SMART" id="SM00448">
    <property type="entry name" value="REC"/>
    <property type="match status" value="1"/>
</dbReference>
<accession>A0A517TAB0</accession>
<dbReference type="Proteomes" id="UP000319976">
    <property type="component" value="Chromosome"/>
</dbReference>
<name>A0A517TAB0_9PLAN</name>
<dbReference type="KEGG" id="chya:V22_25550"/>
<dbReference type="CDD" id="cd17557">
    <property type="entry name" value="REC_Rcp-like"/>
    <property type="match status" value="1"/>
</dbReference>
<protein>
    <submittedName>
        <fullName evidence="3">Response regulator rcp1</fullName>
    </submittedName>
</protein>
<dbReference type="Pfam" id="PF00072">
    <property type="entry name" value="Response_reg"/>
    <property type="match status" value="1"/>
</dbReference>
<keyword evidence="1" id="KW-0597">Phosphoprotein</keyword>
<dbReference type="Gene3D" id="3.40.50.2300">
    <property type="match status" value="1"/>
</dbReference>
<feature type="domain" description="Response regulatory" evidence="2">
    <location>
        <begin position="15"/>
        <end position="140"/>
    </location>
</feature>
<sequence>MTTLTQEKTVGRPMEILLVEDSLTAARMTMGVLRAGDFQHRMTWITNGEEAVEFLLREGKFVHAPHPDLILLDLGLPKKDGREVLREIRHEESLKETPVVVLTASTSEEDRLITEKLHVESYLTKPVNLPKFLNLVTELSEFWRTDMILPTAPPK</sequence>
<dbReference type="PANTHER" id="PTHR44520">
    <property type="entry name" value="RESPONSE REGULATOR RCP1-RELATED"/>
    <property type="match status" value="1"/>
</dbReference>
<dbReference type="InterPro" id="IPR052893">
    <property type="entry name" value="TCS_response_regulator"/>
</dbReference>
<dbReference type="SUPFAM" id="SSF52172">
    <property type="entry name" value="CheY-like"/>
    <property type="match status" value="1"/>
</dbReference>
<evidence type="ECO:0000259" key="2">
    <source>
        <dbReference type="PROSITE" id="PS50110"/>
    </source>
</evidence>
<proteinExistence type="predicted"/>
<feature type="modified residue" description="4-aspartylphosphate" evidence="1">
    <location>
        <position position="73"/>
    </location>
</feature>
<dbReference type="GO" id="GO:0000160">
    <property type="term" value="P:phosphorelay signal transduction system"/>
    <property type="evidence" value="ECO:0007669"/>
    <property type="project" value="InterPro"/>
</dbReference>
<dbReference type="PANTHER" id="PTHR44520:SF2">
    <property type="entry name" value="RESPONSE REGULATOR RCP1"/>
    <property type="match status" value="1"/>
</dbReference>
<organism evidence="3 4">
    <name type="scientific">Calycomorphotria hydatis</name>
    <dbReference type="NCBI Taxonomy" id="2528027"/>
    <lineage>
        <taxon>Bacteria</taxon>
        <taxon>Pseudomonadati</taxon>
        <taxon>Planctomycetota</taxon>
        <taxon>Planctomycetia</taxon>
        <taxon>Planctomycetales</taxon>
        <taxon>Planctomycetaceae</taxon>
        <taxon>Calycomorphotria</taxon>
    </lineage>
</organism>
<dbReference type="EMBL" id="CP036316">
    <property type="protein sequence ID" value="QDT65307.1"/>
    <property type="molecule type" value="Genomic_DNA"/>
</dbReference>
<gene>
    <name evidence="3" type="primary">rcp1</name>
    <name evidence="3" type="ORF">V22_25550</name>
</gene>